<dbReference type="InterPro" id="IPR036638">
    <property type="entry name" value="HLH_DNA-bd_sf"/>
</dbReference>
<dbReference type="GO" id="GO:0003700">
    <property type="term" value="F:DNA-binding transcription factor activity"/>
    <property type="evidence" value="ECO:0007669"/>
    <property type="project" value="TreeGrafter"/>
</dbReference>
<evidence type="ECO:0000259" key="7">
    <source>
        <dbReference type="PROSITE" id="PS50888"/>
    </source>
</evidence>
<dbReference type="PROSITE" id="PS50888">
    <property type="entry name" value="BHLH"/>
    <property type="match status" value="1"/>
</dbReference>
<feature type="region of interest" description="Disordered" evidence="6">
    <location>
        <begin position="464"/>
        <end position="495"/>
    </location>
</feature>
<keyword evidence="5" id="KW-0539">Nucleus</keyword>
<dbReference type="SMART" id="SM00353">
    <property type="entry name" value="HLH"/>
    <property type="match status" value="1"/>
</dbReference>
<evidence type="ECO:0000256" key="1">
    <source>
        <dbReference type="ARBA" id="ARBA00023015"/>
    </source>
</evidence>
<evidence type="ECO:0000256" key="5">
    <source>
        <dbReference type="ARBA" id="ARBA00023242"/>
    </source>
</evidence>
<gene>
    <name evidence="8" type="ORF">GGI25_005258</name>
</gene>
<dbReference type="EMBL" id="JANBTW010000089">
    <property type="protein sequence ID" value="KAJ2672064.1"/>
    <property type="molecule type" value="Genomic_DNA"/>
</dbReference>
<dbReference type="AlphaFoldDB" id="A0A9W8FYY4"/>
<dbReference type="PANTHER" id="PTHR10328:SF3">
    <property type="entry name" value="PROTEIN MAX"/>
    <property type="match status" value="1"/>
</dbReference>
<feature type="compositionally biased region" description="Low complexity" evidence="6">
    <location>
        <begin position="255"/>
        <end position="272"/>
    </location>
</feature>
<evidence type="ECO:0000313" key="9">
    <source>
        <dbReference type="Proteomes" id="UP001151518"/>
    </source>
</evidence>
<dbReference type="InterPro" id="IPR011598">
    <property type="entry name" value="bHLH_dom"/>
</dbReference>
<evidence type="ECO:0000256" key="6">
    <source>
        <dbReference type="SAM" id="MobiDB-lite"/>
    </source>
</evidence>
<evidence type="ECO:0000313" key="8">
    <source>
        <dbReference type="EMBL" id="KAJ2672064.1"/>
    </source>
</evidence>
<dbReference type="SUPFAM" id="SSF47459">
    <property type="entry name" value="HLH, helix-loop-helix DNA-binding domain"/>
    <property type="match status" value="1"/>
</dbReference>
<name>A0A9W8FYY4_9FUNG</name>
<evidence type="ECO:0000256" key="3">
    <source>
        <dbReference type="ARBA" id="ARBA00023159"/>
    </source>
</evidence>
<feature type="region of interest" description="Disordered" evidence="6">
    <location>
        <begin position="248"/>
        <end position="342"/>
    </location>
</feature>
<protein>
    <recommendedName>
        <fullName evidence="7">BHLH domain-containing protein</fullName>
    </recommendedName>
</protein>
<dbReference type="Gene3D" id="4.10.280.10">
    <property type="entry name" value="Helix-loop-helix DNA-binding domain"/>
    <property type="match status" value="1"/>
</dbReference>
<dbReference type="GO" id="GO:0003677">
    <property type="term" value="F:DNA binding"/>
    <property type="evidence" value="ECO:0007669"/>
    <property type="project" value="UniProtKB-KW"/>
</dbReference>
<reference evidence="8" key="1">
    <citation type="submission" date="2022-07" db="EMBL/GenBank/DDBJ databases">
        <title>Phylogenomic reconstructions and comparative analyses of Kickxellomycotina fungi.</title>
        <authorList>
            <person name="Reynolds N.K."/>
            <person name="Stajich J.E."/>
            <person name="Barry K."/>
            <person name="Grigoriev I.V."/>
            <person name="Crous P."/>
            <person name="Smith M.E."/>
        </authorList>
    </citation>
    <scope>NUCLEOTIDE SEQUENCE</scope>
    <source>
        <strain evidence="8">NRRL 3115</strain>
    </source>
</reference>
<feature type="domain" description="BHLH" evidence="7">
    <location>
        <begin position="132"/>
        <end position="184"/>
    </location>
</feature>
<feature type="compositionally biased region" description="Polar residues" evidence="6">
    <location>
        <begin position="468"/>
        <end position="477"/>
    </location>
</feature>
<dbReference type="GO" id="GO:0045944">
    <property type="term" value="P:positive regulation of transcription by RNA polymerase II"/>
    <property type="evidence" value="ECO:0007669"/>
    <property type="project" value="TreeGrafter"/>
</dbReference>
<organism evidence="8 9">
    <name type="scientific">Coemansia spiralis</name>
    <dbReference type="NCBI Taxonomy" id="417178"/>
    <lineage>
        <taxon>Eukaryota</taxon>
        <taxon>Fungi</taxon>
        <taxon>Fungi incertae sedis</taxon>
        <taxon>Zoopagomycota</taxon>
        <taxon>Kickxellomycotina</taxon>
        <taxon>Kickxellomycetes</taxon>
        <taxon>Kickxellales</taxon>
        <taxon>Kickxellaceae</taxon>
        <taxon>Coemansia</taxon>
    </lineage>
</organism>
<proteinExistence type="predicted"/>
<accession>A0A9W8FYY4</accession>
<dbReference type="Pfam" id="PF00010">
    <property type="entry name" value="HLH"/>
    <property type="match status" value="1"/>
</dbReference>
<evidence type="ECO:0000256" key="4">
    <source>
        <dbReference type="ARBA" id="ARBA00023163"/>
    </source>
</evidence>
<evidence type="ECO:0000256" key="2">
    <source>
        <dbReference type="ARBA" id="ARBA00023125"/>
    </source>
</evidence>
<dbReference type="GO" id="GO:0090575">
    <property type="term" value="C:RNA polymerase II transcription regulator complex"/>
    <property type="evidence" value="ECO:0007669"/>
    <property type="project" value="TreeGrafter"/>
</dbReference>
<feature type="region of interest" description="Disordered" evidence="6">
    <location>
        <begin position="109"/>
        <end position="135"/>
    </location>
</feature>
<dbReference type="OrthoDB" id="8964853at2759"/>
<keyword evidence="1" id="KW-0805">Transcription regulation</keyword>
<sequence>MMSFPQQPNFLFFDSFGTDSDNSLVPAASNAHHSLAMTTMSADATAAHNGNTMNAAYFISGSHLMAAGHAGMYPPTVAMIDAHQQQQQQFGASAAASVPATVAAAATGGAVGAEHRRSPSSTRSVSSIDTAQRRATHNAIERARRESLNGQFQDLASAVPALIHVRRPSKATIVEKSLEYIHSFKEHLGNRDQIIKRMQMRNAALHSEVNRLRKQLGLEPLAETPENAAAGSATISEAPEDMLLSKPSENKRLVARPSSSANATSRSAAANSVPLLAKATDKQQKPNDVQQHKRRQQSLDFGISEHSTGRPMLRVRTSNIKKAEAKAQASGRESSSASSSPLNISPLSAPVISHSSQLPFSAAAFSITAVPPASDATAAAVAAYVAHNNAIQQHMLSTMPVTSMAPAQFGSMGMGASFSSMQVNPMGYIASPGSSAGAALGVIDMNKLTEALATTAACSMPMAAPVETPSSSASPLASMTGAAGSSRQPGGGSSQ</sequence>
<keyword evidence="3" id="KW-0010">Activator</keyword>
<keyword evidence="2" id="KW-0238">DNA-binding</keyword>
<keyword evidence="4" id="KW-0804">Transcription</keyword>
<comment type="caution">
    <text evidence="8">The sequence shown here is derived from an EMBL/GenBank/DDBJ whole genome shotgun (WGS) entry which is preliminary data.</text>
</comment>
<dbReference type="PANTHER" id="PTHR10328">
    <property type="entry name" value="PROTEIN MAX MYC-ASSOCIATED FACTOR X"/>
    <property type="match status" value="1"/>
</dbReference>
<dbReference type="GO" id="GO:0046983">
    <property type="term" value="F:protein dimerization activity"/>
    <property type="evidence" value="ECO:0007669"/>
    <property type="project" value="InterPro"/>
</dbReference>
<dbReference type="Proteomes" id="UP001151518">
    <property type="component" value="Unassembled WGS sequence"/>
</dbReference>